<dbReference type="GO" id="GO:0004252">
    <property type="term" value="F:serine-type endopeptidase activity"/>
    <property type="evidence" value="ECO:0007669"/>
    <property type="project" value="InterPro"/>
</dbReference>
<evidence type="ECO:0000256" key="5">
    <source>
        <dbReference type="SAM" id="Phobius"/>
    </source>
</evidence>
<keyword evidence="7" id="KW-0645">Protease</keyword>
<keyword evidence="2 5" id="KW-0812">Transmembrane</keyword>
<dbReference type="PANTHER" id="PTHR43066">
    <property type="entry name" value="RHOMBOID-RELATED PROTEIN"/>
    <property type="match status" value="1"/>
</dbReference>
<dbReference type="GO" id="GO:0016020">
    <property type="term" value="C:membrane"/>
    <property type="evidence" value="ECO:0007669"/>
    <property type="project" value="UniProtKB-SubCell"/>
</dbReference>
<dbReference type="SUPFAM" id="SSF144091">
    <property type="entry name" value="Rhomboid-like"/>
    <property type="match status" value="1"/>
</dbReference>
<dbReference type="PANTHER" id="PTHR43066:SF5">
    <property type="entry name" value="RHOMBOID-LIKE PROTEIN 11, CHLOROPLASTIC-RELATED"/>
    <property type="match status" value="1"/>
</dbReference>
<evidence type="ECO:0000256" key="4">
    <source>
        <dbReference type="ARBA" id="ARBA00023136"/>
    </source>
</evidence>
<sequence length="305" mass="33766">MSESHPTPPPEHEVLLRTITDPDQLNTSSLVLSAKKITHRIQWFDQHHFRIYVHPDQFASADRELLLYEQENRDWPPVEKDDDFAPSFKAMSPTLMAILVYIYLQTGQWRYNGPWFAQGCGDSGAILDHGEYFRLITALTLHADAVHLLGNTILGGFLIHFFLQLTGNGIGLAAILVTGTIANYLNVLAHGPGHLFVGFSTAVFSVIGMLCTINYATSGKKAVYKTVMPIMAGLALLALVGSGGERTDLGAHFFGLVTGLIGGNVVRLKSFDVWRRSTPLQLFLSLLFFFCIYGSWQLAFGNTTF</sequence>
<name>A0A1H0R7W8_9BACT</name>
<accession>A0A1H0R7W8</accession>
<dbReference type="InterPro" id="IPR022764">
    <property type="entry name" value="Peptidase_S54_rhomboid_dom"/>
</dbReference>
<dbReference type="OrthoDB" id="9813074at2"/>
<comment type="subcellular location">
    <subcellularLocation>
        <location evidence="1">Membrane</location>
        <topology evidence="1">Multi-pass membrane protein</topology>
    </subcellularLocation>
</comment>
<feature type="transmembrane region" description="Helical" evidence="5">
    <location>
        <begin position="249"/>
        <end position="268"/>
    </location>
</feature>
<feature type="transmembrane region" description="Helical" evidence="5">
    <location>
        <begin position="222"/>
        <end position="243"/>
    </location>
</feature>
<evidence type="ECO:0000256" key="1">
    <source>
        <dbReference type="ARBA" id="ARBA00004141"/>
    </source>
</evidence>
<keyword evidence="3 5" id="KW-1133">Transmembrane helix</keyword>
<evidence type="ECO:0000313" key="8">
    <source>
        <dbReference type="Proteomes" id="UP000199073"/>
    </source>
</evidence>
<feature type="transmembrane region" description="Helical" evidence="5">
    <location>
        <begin position="280"/>
        <end position="299"/>
    </location>
</feature>
<evidence type="ECO:0000259" key="6">
    <source>
        <dbReference type="Pfam" id="PF01694"/>
    </source>
</evidence>
<proteinExistence type="predicted"/>
<gene>
    <name evidence="7" type="ORF">SAMN05660330_02211</name>
</gene>
<evidence type="ECO:0000313" key="7">
    <source>
        <dbReference type="EMBL" id="SDP25594.1"/>
    </source>
</evidence>
<dbReference type="Gene3D" id="1.20.1540.10">
    <property type="entry name" value="Rhomboid-like"/>
    <property type="match status" value="1"/>
</dbReference>
<dbReference type="STRING" id="91360.SAMN05660330_02211"/>
<dbReference type="EMBL" id="FNJI01000014">
    <property type="protein sequence ID" value="SDP25594.1"/>
    <property type="molecule type" value="Genomic_DNA"/>
</dbReference>
<evidence type="ECO:0000256" key="3">
    <source>
        <dbReference type="ARBA" id="ARBA00022989"/>
    </source>
</evidence>
<keyword evidence="7" id="KW-0378">Hydrolase</keyword>
<evidence type="ECO:0000256" key="2">
    <source>
        <dbReference type="ARBA" id="ARBA00022692"/>
    </source>
</evidence>
<dbReference type="AlphaFoldDB" id="A0A1H0R7W8"/>
<organism evidence="7 8">
    <name type="scientific">Desulforhopalus singaporensis</name>
    <dbReference type="NCBI Taxonomy" id="91360"/>
    <lineage>
        <taxon>Bacteria</taxon>
        <taxon>Pseudomonadati</taxon>
        <taxon>Thermodesulfobacteriota</taxon>
        <taxon>Desulfobulbia</taxon>
        <taxon>Desulfobulbales</taxon>
        <taxon>Desulfocapsaceae</taxon>
        <taxon>Desulforhopalus</taxon>
    </lineage>
</organism>
<dbReference type="Pfam" id="PF01694">
    <property type="entry name" value="Rhomboid"/>
    <property type="match status" value="1"/>
</dbReference>
<dbReference type="InterPro" id="IPR035952">
    <property type="entry name" value="Rhomboid-like_sf"/>
</dbReference>
<feature type="transmembrane region" description="Helical" evidence="5">
    <location>
        <begin position="145"/>
        <end position="163"/>
    </location>
</feature>
<keyword evidence="4 5" id="KW-0472">Membrane</keyword>
<keyword evidence="8" id="KW-1185">Reference proteome</keyword>
<dbReference type="Proteomes" id="UP000199073">
    <property type="component" value="Unassembled WGS sequence"/>
</dbReference>
<reference evidence="7 8" key="1">
    <citation type="submission" date="2016-10" db="EMBL/GenBank/DDBJ databases">
        <authorList>
            <person name="de Groot N.N."/>
        </authorList>
    </citation>
    <scope>NUCLEOTIDE SEQUENCE [LARGE SCALE GENOMIC DNA]</scope>
    <source>
        <strain evidence="7 8">DSM 12130</strain>
    </source>
</reference>
<protein>
    <submittedName>
        <fullName evidence="7">Membrane associated serine protease, rhomboid family</fullName>
    </submittedName>
</protein>
<dbReference type="RefSeq" id="WP_092222758.1">
    <property type="nucleotide sequence ID" value="NZ_FNJI01000014.1"/>
</dbReference>
<feature type="domain" description="Peptidase S54 rhomboid" evidence="6">
    <location>
        <begin position="130"/>
        <end position="264"/>
    </location>
</feature>
<feature type="transmembrane region" description="Helical" evidence="5">
    <location>
        <begin position="170"/>
        <end position="189"/>
    </location>
</feature>
<dbReference type="GO" id="GO:0006508">
    <property type="term" value="P:proteolysis"/>
    <property type="evidence" value="ECO:0007669"/>
    <property type="project" value="UniProtKB-KW"/>
</dbReference>
<feature type="transmembrane region" description="Helical" evidence="5">
    <location>
        <begin position="195"/>
        <end position="215"/>
    </location>
</feature>